<dbReference type="InterPro" id="IPR038891">
    <property type="entry name" value="FSIP2"/>
</dbReference>
<proteinExistence type="predicted"/>
<feature type="coiled-coil region" evidence="1">
    <location>
        <begin position="172"/>
        <end position="234"/>
    </location>
</feature>
<evidence type="ECO:0000256" key="2">
    <source>
        <dbReference type="SAM" id="MobiDB-lite"/>
    </source>
</evidence>
<gene>
    <name evidence="3" type="ORF">QLX08_002297</name>
</gene>
<name>A0AAW1AEF2_9HYME</name>
<organism evidence="3 4">
    <name type="scientific">Tetragonisca angustula</name>
    <dbReference type="NCBI Taxonomy" id="166442"/>
    <lineage>
        <taxon>Eukaryota</taxon>
        <taxon>Metazoa</taxon>
        <taxon>Ecdysozoa</taxon>
        <taxon>Arthropoda</taxon>
        <taxon>Hexapoda</taxon>
        <taxon>Insecta</taxon>
        <taxon>Pterygota</taxon>
        <taxon>Neoptera</taxon>
        <taxon>Endopterygota</taxon>
        <taxon>Hymenoptera</taxon>
        <taxon>Apocrita</taxon>
        <taxon>Aculeata</taxon>
        <taxon>Apoidea</taxon>
        <taxon>Anthophila</taxon>
        <taxon>Apidae</taxon>
        <taxon>Tetragonisca</taxon>
    </lineage>
</organism>
<dbReference type="PANTHER" id="PTHR47315">
    <property type="entry name" value="FIBROUS SHEATH INTERACTING PROTEIN 2"/>
    <property type="match status" value="1"/>
</dbReference>
<feature type="compositionally biased region" description="Basic and acidic residues" evidence="2">
    <location>
        <begin position="410"/>
        <end position="421"/>
    </location>
</feature>
<evidence type="ECO:0000256" key="1">
    <source>
        <dbReference type="SAM" id="Coils"/>
    </source>
</evidence>
<evidence type="ECO:0000313" key="4">
    <source>
        <dbReference type="Proteomes" id="UP001432146"/>
    </source>
</evidence>
<dbReference type="PANTHER" id="PTHR47315:SF3">
    <property type="entry name" value="FIBROUS SHEATH-INTERACTING PROTEIN 2-LIKE"/>
    <property type="match status" value="1"/>
</dbReference>
<dbReference type="Proteomes" id="UP001432146">
    <property type="component" value="Unassembled WGS sequence"/>
</dbReference>
<sequence length="514" mass="61748">MNPTCEQYSTDIISLKRPTALDKLVDSIPKPKGAVPNFGLPKWKVMPLESKIPMVPGPKGVYNFTRRKLGEELWISTSDAEFNLSDPYGYEIKWTYDSLHDKHLLSYFSKPNIIRHLIKSGFITKDLDAKCSLKDYNTYRQYLRRLHCDSVKKELNRITKRSIEERAILYAQEQAEKEVKRLKERERLMELRKSAIKQSKMAEKMKLQRQKEKQKKIEERLQALAQRKKEAQQMRYIKSKEKAETIKQKQIAAVNIRRQRINQVLLEWRKKERIRKKMMEMRLAQEQKEKHKIVKHKWEERLEFQKKQIEKEQFLLQCIEDQRKEFIDAYKEKIDRETKRMKKLFEDVKMYIRCYLARHLPGSRERICCKKYFYDDEDETSTMKSVEKSIKQDKDKIKKTLQKEKKKSKEKAVNKGKLKQELKKRKKLTKVEKKKVRESTKQVIKNSKKEKKKRKVKKKKVIEPDMELELVPLPESIPSSKTETVEESIISEPKEKCRCQAIKDREKTLHDRNR</sequence>
<protein>
    <recommendedName>
        <fullName evidence="5">Fibrous sheath-interacting protein 2</fullName>
    </recommendedName>
</protein>
<keyword evidence="4" id="KW-1185">Reference proteome</keyword>
<feature type="compositionally biased region" description="Basic residues" evidence="2">
    <location>
        <begin position="446"/>
        <end position="460"/>
    </location>
</feature>
<feature type="region of interest" description="Disordered" evidence="2">
    <location>
        <begin position="400"/>
        <end position="460"/>
    </location>
</feature>
<feature type="compositionally biased region" description="Basic and acidic residues" evidence="2">
    <location>
        <begin position="429"/>
        <end position="440"/>
    </location>
</feature>
<accession>A0AAW1AEF2</accession>
<dbReference type="EMBL" id="JAWNGG020000031">
    <property type="protein sequence ID" value="KAK9307258.1"/>
    <property type="molecule type" value="Genomic_DNA"/>
</dbReference>
<dbReference type="AlphaFoldDB" id="A0AAW1AEF2"/>
<evidence type="ECO:0000313" key="3">
    <source>
        <dbReference type="EMBL" id="KAK9307258.1"/>
    </source>
</evidence>
<comment type="caution">
    <text evidence="3">The sequence shown here is derived from an EMBL/GenBank/DDBJ whole genome shotgun (WGS) entry which is preliminary data.</text>
</comment>
<keyword evidence="1" id="KW-0175">Coiled coil</keyword>
<evidence type="ECO:0008006" key="5">
    <source>
        <dbReference type="Google" id="ProtNLM"/>
    </source>
</evidence>
<reference evidence="3 4" key="1">
    <citation type="submission" date="2024-05" db="EMBL/GenBank/DDBJ databases">
        <title>The nuclear and mitochondrial genome assemblies of Tetragonisca angustula (Apidae: Meliponini), a tiny yet remarkable pollinator in the Neotropics.</title>
        <authorList>
            <person name="Ferrari R."/>
            <person name="Ricardo P.C."/>
            <person name="Dias F.C."/>
            <person name="Araujo N.S."/>
            <person name="Soares D.O."/>
            <person name="Zhou Q.-S."/>
            <person name="Zhu C.-D."/>
            <person name="Coutinho L."/>
            <person name="Airas M.C."/>
            <person name="Batista T.M."/>
        </authorList>
    </citation>
    <scope>NUCLEOTIDE SEQUENCE [LARGE SCALE GENOMIC DNA]</scope>
    <source>
        <strain evidence="3">ASF017062</strain>
        <tissue evidence="3">Abdomen</tissue>
    </source>
</reference>